<dbReference type="Gene3D" id="1.10.10.10">
    <property type="entry name" value="Winged helix-like DNA-binding domain superfamily/Winged helix DNA-binding domain"/>
    <property type="match status" value="1"/>
</dbReference>
<organism evidence="1 2">
    <name type="scientific">Streptomyces phage Yosif</name>
    <dbReference type="NCBI Taxonomy" id="2201421"/>
    <lineage>
        <taxon>Viruses</taxon>
        <taxon>Duplodnaviria</taxon>
        <taxon>Heunggongvirae</taxon>
        <taxon>Uroviricota</taxon>
        <taxon>Caudoviricetes</taxon>
        <taxon>Arquatrovirinae</taxon>
        <taxon>Yosifvirus</taxon>
        <taxon>Yosifvirus yosif</taxon>
    </lineage>
</organism>
<dbReference type="EMBL" id="MH248947">
    <property type="protein sequence ID" value="AWY07612.1"/>
    <property type="molecule type" value="Genomic_DNA"/>
</dbReference>
<dbReference type="Proteomes" id="UP000250856">
    <property type="component" value="Segment"/>
</dbReference>
<evidence type="ECO:0000313" key="1">
    <source>
        <dbReference type="EMBL" id="AWY07612.1"/>
    </source>
</evidence>
<dbReference type="InterPro" id="IPR013324">
    <property type="entry name" value="RNA_pol_sigma_r3/r4-like"/>
</dbReference>
<protein>
    <submittedName>
        <fullName evidence="1">DNA binding protein</fullName>
    </submittedName>
</protein>
<accession>A0A2Z4QCB6</accession>
<dbReference type="InterPro" id="IPR036388">
    <property type="entry name" value="WH-like_DNA-bd_sf"/>
</dbReference>
<dbReference type="GeneID" id="64470608"/>
<evidence type="ECO:0000313" key="2">
    <source>
        <dbReference type="Proteomes" id="UP000250856"/>
    </source>
</evidence>
<gene>
    <name evidence="1" type="primary">48</name>
    <name evidence="1" type="ORF">SEA_YOSIF_48</name>
</gene>
<keyword evidence="2" id="KW-1185">Reference proteome</keyword>
<dbReference type="KEGG" id="vg:64470608"/>
<dbReference type="SUPFAM" id="SSF88659">
    <property type="entry name" value="Sigma3 and sigma4 domains of RNA polymerase sigma factors"/>
    <property type="match status" value="1"/>
</dbReference>
<sequence>MAGGYNRALVERLLPAVFDPDSAYGMKNETRADADMPKGHVDKKKGSPFLAHLADMHTAWKWARRGGLPLDEQKAILLRYGLDWTQEDIAVAIDTHQRRVSRLCERGVGRIAAHLNGVKYVDGYDEELTEEEAA</sequence>
<name>A0A2Z4QCB6_9CAUD</name>
<reference evidence="2" key="1">
    <citation type="submission" date="2018-04" db="EMBL/GenBank/DDBJ databases">
        <authorList>
            <person name="Go L.Y."/>
            <person name="Mitchell J.A."/>
        </authorList>
    </citation>
    <scope>NUCLEOTIDE SEQUENCE [LARGE SCALE GENOMIC DNA]</scope>
</reference>
<proteinExistence type="predicted"/>
<dbReference type="RefSeq" id="YP_010054690.1">
    <property type="nucleotide sequence ID" value="NC_054656.1"/>
</dbReference>